<keyword evidence="2" id="KW-1185">Reference proteome</keyword>
<dbReference type="EMBL" id="CP074136">
    <property type="protein sequence ID" value="QUX26459.1"/>
    <property type="molecule type" value="Genomic_DNA"/>
</dbReference>
<name>A0A975KQH0_9ACTN</name>
<evidence type="ECO:0008006" key="3">
    <source>
        <dbReference type="Google" id="ProtNLM"/>
    </source>
</evidence>
<evidence type="ECO:0000313" key="2">
    <source>
        <dbReference type="Proteomes" id="UP000676079"/>
    </source>
</evidence>
<keyword evidence="1" id="KW-0614">Plasmid</keyword>
<dbReference type="RefSeq" id="WP_220566038.1">
    <property type="nucleotide sequence ID" value="NZ_CP074136.1"/>
</dbReference>
<geneLocation type="plasmid" evidence="1 2">
    <name>unnamed4</name>
</geneLocation>
<accession>A0A975KQH0</accession>
<sequence>MTITITPQDRRICAALRAAALDEAEDHLRYDPRVPAMSDEELKEALIHHAAAIIARDLCFLAALDPERARRSRQVIRALTAEARARDHRTAAPEV</sequence>
<dbReference type="Proteomes" id="UP000676079">
    <property type="component" value="Plasmid unnamed4"/>
</dbReference>
<reference evidence="2" key="1">
    <citation type="submission" date="2021-05" db="EMBL/GenBank/DDBJ databases">
        <title>Direct Submission.</title>
        <authorList>
            <person name="Li K."/>
            <person name="Gao J."/>
        </authorList>
    </citation>
    <scope>NUCLEOTIDE SEQUENCE [LARGE SCALE GENOMIC DNA]</scope>
    <source>
        <strain evidence="2">Mg02</strain>
        <plasmid evidence="2">unnamed4</plasmid>
    </source>
</reference>
<organism evidence="1 2">
    <name type="scientific">Nocardiopsis changdeensis</name>
    <dbReference type="NCBI Taxonomy" id="2831969"/>
    <lineage>
        <taxon>Bacteria</taxon>
        <taxon>Bacillati</taxon>
        <taxon>Actinomycetota</taxon>
        <taxon>Actinomycetes</taxon>
        <taxon>Streptosporangiales</taxon>
        <taxon>Nocardiopsidaceae</taxon>
        <taxon>Nocardiopsis</taxon>
    </lineage>
</organism>
<gene>
    <name evidence="1" type="ORF">KGD84_32695</name>
</gene>
<protein>
    <recommendedName>
        <fullName evidence="3">DUF222 domain-containing protein</fullName>
    </recommendedName>
</protein>
<evidence type="ECO:0000313" key="1">
    <source>
        <dbReference type="EMBL" id="QUX26459.1"/>
    </source>
</evidence>
<proteinExistence type="predicted"/>